<reference evidence="3 4" key="1">
    <citation type="submission" date="2023-02" db="EMBL/GenBank/DDBJ databases">
        <title>Pathogen: clinical or host-associated sample.</title>
        <authorList>
            <person name="Hergert J."/>
            <person name="Casey R."/>
            <person name="Wagner J."/>
            <person name="Young E.L."/>
            <person name="Oakeson K.F."/>
        </authorList>
    </citation>
    <scope>NUCLEOTIDE SEQUENCE [LARGE SCALE GENOMIC DNA]</scope>
    <source>
        <strain evidence="3 4">2022CK-00829</strain>
        <plasmid evidence="3 4">unnamed1</plasmid>
    </source>
</reference>
<proteinExistence type="predicted"/>
<accession>A0ABY7XH64</accession>
<gene>
    <name evidence="3" type="ORF">PUW25_26420</name>
</gene>
<dbReference type="Gene3D" id="2.130.10.30">
    <property type="entry name" value="Regulator of chromosome condensation 1/beta-lactamase-inhibitor protein II"/>
    <property type="match status" value="2"/>
</dbReference>
<evidence type="ECO:0000259" key="2">
    <source>
        <dbReference type="Pfam" id="PF25390"/>
    </source>
</evidence>
<dbReference type="PANTHER" id="PTHR22872">
    <property type="entry name" value="BTK-BINDING PROTEIN-RELATED"/>
    <property type="match status" value="1"/>
</dbReference>
<dbReference type="InterPro" id="IPR051625">
    <property type="entry name" value="Signaling_Regulatory_Domain"/>
</dbReference>
<dbReference type="InterPro" id="IPR000408">
    <property type="entry name" value="Reg_chr_condens"/>
</dbReference>
<protein>
    <recommendedName>
        <fullName evidence="2">RCC1-like domain-containing protein</fullName>
    </recommendedName>
</protein>
<dbReference type="InterPro" id="IPR009091">
    <property type="entry name" value="RCC1/BLIP-II"/>
</dbReference>
<sequence length="738" mass="79019">MATGRFSFFIMEDGSVMAAGLNSSGQLGTGGTGSVNSTPIKIGISNVKQVSFSDASTMFLLNDGTVKATGLNGNGQLGIGNTANQLSPVDVQISDVKQVSCGSYHTVFLMQDGTVKTVGINGNGQLGIGNTQNKTIPTDVAISNVKQVSCGATHTMFLMEDGTVKATGYNRYGELGVGNTLNQSNSPIDVPISGVKKIACYNNRTVFLLENGDVKGCGYNSNGQLGVGGGTQFFLVDIPVSGAKDIVCGFYHTMFLMEDGTAKTCGYNSNGQMSIGDTGSSYTTPVSIELSGIKQISCGDIHTAFLMEDGTVRTTGFNNNGQLGSGNTTSKIRAAEIPLSGVKSLWEQIIEIKTKFLIAEDNQIKGYSPDLGWFVVGESPATEELFLDKGIDSISDISSVLWNELKDNFSILQYSSEETREEKIIFEAEPFTPFDQLRGEAKLLMWTDDTSAKRTVSIEAVPHGKLIMPAGDMLIPTEGLNSISLNAVGIKAIASVDQGQTWKAWDGSNWITVAADLPGVKTSGMTSESFNSLTGDQWNMLIQSSNTIRFAYYLEMESLQDEVYADEISFTANAITTVTPYIESIKVTYDELTIKGRLEDLERINTINMAKLNFKSNALLAIEKYKLHDLVIDTFDTNTGVDESLTTAVYDTINKEYDGSGIVVMPIETLPASRTSLVIIPDGSATVTYAFSLDGGETWVNAGAEQIIDISAMSGNSLRIKATIPTGASLQGIAYSWA</sequence>
<dbReference type="Proteomes" id="UP001221519">
    <property type="component" value="Plasmid unnamed1"/>
</dbReference>
<evidence type="ECO:0000313" key="3">
    <source>
        <dbReference type="EMBL" id="WDI05108.1"/>
    </source>
</evidence>
<feature type="domain" description="RCC1-like" evidence="2">
    <location>
        <begin position="2"/>
        <end position="228"/>
    </location>
</feature>
<dbReference type="PROSITE" id="PS50012">
    <property type="entry name" value="RCC1_3"/>
    <property type="match status" value="6"/>
</dbReference>
<evidence type="ECO:0000313" key="4">
    <source>
        <dbReference type="Proteomes" id="UP001221519"/>
    </source>
</evidence>
<geneLocation type="plasmid" evidence="3 4">
    <name>unnamed1</name>
</geneLocation>
<dbReference type="PRINTS" id="PR00633">
    <property type="entry name" value="RCCNDNSATION"/>
</dbReference>
<name>A0ABY7XH64_9BACL</name>
<dbReference type="InterPro" id="IPR058923">
    <property type="entry name" value="RCC1-like_dom"/>
</dbReference>
<dbReference type="Pfam" id="PF13540">
    <property type="entry name" value="RCC1_2"/>
    <property type="match status" value="2"/>
</dbReference>
<keyword evidence="3" id="KW-0614">Plasmid</keyword>
<dbReference type="RefSeq" id="WP_274338702.1">
    <property type="nucleotide sequence ID" value="NZ_CP118109.1"/>
</dbReference>
<dbReference type="SUPFAM" id="SSF50985">
    <property type="entry name" value="RCC1/BLIP-II"/>
    <property type="match status" value="2"/>
</dbReference>
<dbReference type="Pfam" id="PF25390">
    <property type="entry name" value="WD40_RLD"/>
    <property type="match status" value="1"/>
</dbReference>
<dbReference type="EMBL" id="CP118109">
    <property type="protein sequence ID" value="WDI05108.1"/>
    <property type="molecule type" value="Genomic_DNA"/>
</dbReference>
<keyword evidence="1" id="KW-0677">Repeat</keyword>
<evidence type="ECO:0000256" key="1">
    <source>
        <dbReference type="ARBA" id="ARBA00022737"/>
    </source>
</evidence>
<dbReference type="PROSITE" id="PS00626">
    <property type="entry name" value="RCC1_2"/>
    <property type="match status" value="2"/>
</dbReference>
<keyword evidence="4" id="KW-1185">Reference proteome</keyword>
<organism evidence="3 4">
    <name type="scientific">Paenibacillus urinalis</name>
    <dbReference type="NCBI Taxonomy" id="521520"/>
    <lineage>
        <taxon>Bacteria</taxon>
        <taxon>Bacillati</taxon>
        <taxon>Bacillota</taxon>
        <taxon>Bacilli</taxon>
        <taxon>Bacillales</taxon>
        <taxon>Paenibacillaceae</taxon>
        <taxon>Paenibacillus</taxon>
    </lineage>
</organism>